<feature type="compositionally biased region" description="Low complexity" evidence="5">
    <location>
        <begin position="459"/>
        <end position="469"/>
    </location>
</feature>
<feature type="compositionally biased region" description="Polar residues" evidence="5">
    <location>
        <begin position="1170"/>
        <end position="1193"/>
    </location>
</feature>
<feature type="domain" description="SH3" evidence="6">
    <location>
        <begin position="70"/>
        <end position="128"/>
    </location>
</feature>
<dbReference type="InterPro" id="IPR007131">
    <property type="entry name" value="SHD1"/>
</dbReference>
<accession>A0AAD5PDT0</accession>
<evidence type="ECO:0000256" key="4">
    <source>
        <dbReference type="PROSITE-ProRule" id="PRU00192"/>
    </source>
</evidence>
<dbReference type="PROSITE" id="PS50002">
    <property type="entry name" value="SH3"/>
    <property type="match status" value="3"/>
</dbReference>
<feature type="region of interest" description="Disordered" evidence="5">
    <location>
        <begin position="814"/>
        <end position="1090"/>
    </location>
</feature>
<dbReference type="Pfam" id="PF14604">
    <property type="entry name" value="SH3_9"/>
    <property type="match status" value="1"/>
</dbReference>
<feature type="region of interest" description="Disordered" evidence="5">
    <location>
        <begin position="387"/>
        <end position="539"/>
    </location>
</feature>
<dbReference type="InterPro" id="IPR036028">
    <property type="entry name" value="SH3-like_dom_sf"/>
</dbReference>
<feature type="compositionally biased region" description="Polar residues" evidence="5">
    <location>
        <begin position="790"/>
        <end position="799"/>
    </location>
</feature>
<keyword evidence="8" id="KW-1185">Reference proteome</keyword>
<feature type="region of interest" description="Disordered" evidence="5">
    <location>
        <begin position="287"/>
        <end position="324"/>
    </location>
</feature>
<sequence length="1270" mass="139549">MKYTAVCKALYDYKAQSDEELTFNEDNILYILDKDDDPDWWKAQLKATSLEEVGPIGLVPANYIDEAEPIGTIEALYDYTAQQDEELSFIENDIMVLYENDDPDWFLAKEKSGSIGLVPSNYIQVVSNKAVTQPTATNIEPAASTAAKEEPEYRQEAQQPSVSVFSAISNSPSITASEQQQSRAIPNVQDEAVSWSVHEYDVDKKKKKKSKGNLLIGNGMLCYGSETDKASPVRQFTISDVAHATLDSKNIHIEISDASRTTLDFQASSKSEAKSIVSKIEESKSLVHGSSTPAAATPVAASSLPPVVHQPEPEPEPEVEPEPPCEPRWAIVLYDFDAEGPEEITVKEQDQVLAVDYVGSEDWWKIEYQDGRSGIVPATYVQFQEDYEADLEREQQQQEQEAERQQREAEAAAARQRRLEEDRRREQEERARREQEEIRRRQEAEEEAKRKEQERKVKAAAAAAAASAATSVAAVGSASPRRSQIPAPPPPNKPPAGRAMPSAQAVKSIPLPNNRSLPERPKQAQDPGKPDTSKVRTWTDRSGAFKVEAQFLGCHNDKIRLHKINGVKIDVPIQKMCPEDLRYIEQETGRRLTEDSGDDIPLAHFAKEGGRNSSANKQGWSWYDYFMRANIPMNNSLRYASTFQAEGLGENDLENLTHRKMKSLGMSESHVQRLQRFIETNVPEPASDEEATTASGTMISQHYNKKKGKKSVSFGATSVIDDSDDESAAWGGRGPMGPPSSSHHVQSQIDEDERLARQLQQQFDAQEGGSPVFNRGNNNNHLQRRGTGRPTPNNPATRGVNTAMMDKIKTQLSSTPLQPTPAAAPVAQHTPPPATPPRDNVVSTPPLQPTVNNNGVIARQQTGFSDDAWAPRATSSPSPSPAIANNVAPASAPPPPPPQQQQTVGDAMAQTKAAWSAPAPPPAPPAPVVQQHQQQPMNHVPTPPPSQPPVPLPPRQRPTPPTPQQNNKVDVQMLSQWTSPNGVQQPQQQQQQPISNVQQMAMQFGGNQQQQQQQPPPPPPRSPMMNQFVPQQQSAPQPPPAQTQFMQAPPPQNPAFTAHSPVQQNQFIPQQQQQQQQPMMMQQQQQQPQMVANVPVNAALPQPLVPMATGMSGQSAQSEGRTWANATPDNPFGGGAGPQQPRPGVQHQGSFSSMGSSSSSLQPSQVFASMTGTPANFQTSQATGFNPQQQQMNMHDPNDKYSVFKNMQNSPSVFGQGQPQPGVAQFQQQQPTGFNQMQGQPNAFGAQQNAFGMAGQQPGQQPQQQFYNRW</sequence>
<dbReference type="Proteomes" id="UP001209540">
    <property type="component" value="Unassembled WGS sequence"/>
</dbReference>
<evidence type="ECO:0000313" key="7">
    <source>
        <dbReference type="EMBL" id="KAI9262415.1"/>
    </source>
</evidence>
<dbReference type="SMART" id="SM00326">
    <property type="entry name" value="SH3"/>
    <property type="match status" value="3"/>
</dbReference>
<dbReference type="InterPro" id="IPR001452">
    <property type="entry name" value="SH3_domain"/>
</dbReference>
<feature type="compositionally biased region" description="Low complexity" evidence="5">
    <location>
        <begin position="1138"/>
        <end position="1169"/>
    </location>
</feature>
<dbReference type="GO" id="GO:0042802">
    <property type="term" value="F:identical protein binding"/>
    <property type="evidence" value="ECO:0007669"/>
    <property type="project" value="InterPro"/>
</dbReference>
<dbReference type="GO" id="GO:0008092">
    <property type="term" value="F:cytoskeletal protein binding"/>
    <property type="evidence" value="ECO:0007669"/>
    <property type="project" value="InterPro"/>
</dbReference>
<feature type="compositionally biased region" description="Polar residues" evidence="5">
    <location>
        <begin position="841"/>
        <end position="864"/>
    </location>
</feature>
<dbReference type="Pfam" id="PF24081">
    <property type="entry name" value="PH_SLA1"/>
    <property type="match status" value="1"/>
</dbReference>
<feature type="compositionally biased region" description="Pro residues" evidence="5">
    <location>
        <begin position="918"/>
        <end position="927"/>
    </location>
</feature>
<feature type="region of interest" description="Disordered" evidence="5">
    <location>
        <begin position="723"/>
        <end position="750"/>
    </location>
</feature>
<dbReference type="EMBL" id="JAIXMP010000014">
    <property type="protein sequence ID" value="KAI9262415.1"/>
    <property type="molecule type" value="Genomic_DNA"/>
</dbReference>
<proteinExistence type="inferred from homology"/>
<feature type="region of interest" description="Disordered" evidence="5">
    <location>
        <begin position="1108"/>
        <end position="1224"/>
    </location>
</feature>
<feature type="compositionally biased region" description="Basic and acidic residues" evidence="5">
    <location>
        <begin position="417"/>
        <end position="457"/>
    </location>
</feature>
<dbReference type="PANTHER" id="PTHR14167">
    <property type="entry name" value="SH3 DOMAIN-CONTAINING"/>
    <property type="match status" value="1"/>
</dbReference>
<evidence type="ECO:0000256" key="5">
    <source>
        <dbReference type="SAM" id="MobiDB-lite"/>
    </source>
</evidence>
<feature type="compositionally biased region" description="Polar residues" evidence="5">
    <location>
        <begin position="994"/>
        <end position="1007"/>
    </location>
</feature>
<feature type="compositionally biased region" description="Low complexity" evidence="5">
    <location>
        <begin position="1061"/>
        <end position="1090"/>
    </location>
</feature>
<comment type="similarity">
    <text evidence="1">Belongs to the SLA1 family.</text>
</comment>
<feature type="compositionally biased region" description="Polar residues" evidence="5">
    <location>
        <begin position="1111"/>
        <end position="1128"/>
    </location>
</feature>
<feature type="compositionally biased region" description="Low complexity" evidence="5">
    <location>
        <begin position="290"/>
        <end position="310"/>
    </location>
</feature>
<feature type="compositionally biased region" description="Acidic residues" evidence="5">
    <location>
        <begin position="313"/>
        <end position="323"/>
    </location>
</feature>
<dbReference type="GO" id="GO:0030674">
    <property type="term" value="F:protein-macromolecule adaptor activity"/>
    <property type="evidence" value="ECO:0007669"/>
    <property type="project" value="InterPro"/>
</dbReference>
<evidence type="ECO:0000256" key="2">
    <source>
        <dbReference type="ARBA" id="ARBA00020357"/>
    </source>
</evidence>
<reference evidence="7" key="1">
    <citation type="journal article" date="2022" name="IScience">
        <title>Evolution of zygomycete secretomes and the origins of terrestrial fungal ecologies.</title>
        <authorList>
            <person name="Chang Y."/>
            <person name="Wang Y."/>
            <person name="Mondo S."/>
            <person name="Ahrendt S."/>
            <person name="Andreopoulos W."/>
            <person name="Barry K."/>
            <person name="Beard J."/>
            <person name="Benny G.L."/>
            <person name="Blankenship S."/>
            <person name="Bonito G."/>
            <person name="Cuomo C."/>
            <person name="Desiro A."/>
            <person name="Gervers K.A."/>
            <person name="Hundley H."/>
            <person name="Kuo A."/>
            <person name="LaButti K."/>
            <person name="Lang B.F."/>
            <person name="Lipzen A."/>
            <person name="O'Donnell K."/>
            <person name="Pangilinan J."/>
            <person name="Reynolds N."/>
            <person name="Sandor L."/>
            <person name="Smith M.E."/>
            <person name="Tsang A."/>
            <person name="Grigoriev I.V."/>
            <person name="Stajich J.E."/>
            <person name="Spatafora J.W."/>
        </authorList>
    </citation>
    <scope>NUCLEOTIDE SEQUENCE</scope>
    <source>
        <strain evidence="7">RSA 2281</strain>
    </source>
</reference>
<organism evidence="7 8">
    <name type="scientific">Phascolomyces articulosus</name>
    <dbReference type="NCBI Taxonomy" id="60185"/>
    <lineage>
        <taxon>Eukaryota</taxon>
        <taxon>Fungi</taxon>
        <taxon>Fungi incertae sedis</taxon>
        <taxon>Mucoromycota</taxon>
        <taxon>Mucoromycotina</taxon>
        <taxon>Mucoromycetes</taxon>
        <taxon>Mucorales</taxon>
        <taxon>Lichtheimiaceae</taxon>
        <taxon>Phascolomyces</taxon>
    </lineage>
</organism>
<feature type="domain" description="SH3" evidence="6">
    <location>
        <begin position="2"/>
        <end position="69"/>
    </location>
</feature>
<dbReference type="InterPro" id="IPR013761">
    <property type="entry name" value="SAM/pointed_sf"/>
</dbReference>
<feature type="compositionally biased region" description="Polar residues" evidence="5">
    <location>
        <begin position="966"/>
        <end position="983"/>
    </location>
</feature>
<feature type="compositionally biased region" description="Basic and acidic residues" evidence="5">
    <location>
        <begin position="517"/>
        <end position="539"/>
    </location>
</feature>
<feature type="compositionally biased region" description="Low complexity" evidence="5">
    <location>
        <begin position="1214"/>
        <end position="1224"/>
    </location>
</feature>
<reference evidence="7" key="2">
    <citation type="submission" date="2023-02" db="EMBL/GenBank/DDBJ databases">
        <authorList>
            <consortium name="DOE Joint Genome Institute"/>
            <person name="Mondo S.J."/>
            <person name="Chang Y."/>
            <person name="Wang Y."/>
            <person name="Ahrendt S."/>
            <person name="Andreopoulos W."/>
            <person name="Barry K."/>
            <person name="Beard J."/>
            <person name="Benny G.L."/>
            <person name="Blankenship S."/>
            <person name="Bonito G."/>
            <person name="Cuomo C."/>
            <person name="Desiro A."/>
            <person name="Gervers K.A."/>
            <person name="Hundley H."/>
            <person name="Kuo A."/>
            <person name="LaButti K."/>
            <person name="Lang B.F."/>
            <person name="Lipzen A."/>
            <person name="O'Donnell K."/>
            <person name="Pangilinan J."/>
            <person name="Reynolds N."/>
            <person name="Sandor L."/>
            <person name="Smith M.W."/>
            <person name="Tsang A."/>
            <person name="Grigoriev I.V."/>
            <person name="Stajich J.E."/>
            <person name="Spatafora J.W."/>
        </authorList>
    </citation>
    <scope>NUCLEOTIDE SEQUENCE</scope>
    <source>
        <strain evidence="7">RSA 2281</strain>
    </source>
</reference>
<name>A0AAD5PDT0_9FUNG</name>
<dbReference type="Gene3D" id="2.30.30.700">
    <property type="entry name" value="SLA1 homology domain 1"/>
    <property type="match status" value="1"/>
</dbReference>
<keyword evidence="3 4" id="KW-0728">SH3 domain</keyword>
<dbReference type="AlphaFoldDB" id="A0AAD5PDT0"/>
<dbReference type="InterPro" id="IPR050384">
    <property type="entry name" value="Endophilin_SH3RF"/>
</dbReference>
<dbReference type="GO" id="GO:0043130">
    <property type="term" value="F:ubiquitin binding"/>
    <property type="evidence" value="ECO:0007669"/>
    <property type="project" value="InterPro"/>
</dbReference>
<dbReference type="PRINTS" id="PR00452">
    <property type="entry name" value="SH3DOMAIN"/>
</dbReference>
<evidence type="ECO:0000256" key="1">
    <source>
        <dbReference type="ARBA" id="ARBA00007948"/>
    </source>
</evidence>
<feature type="domain" description="SH3" evidence="6">
    <location>
        <begin position="325"/>
        <end position="386"/>
    </location>
</feature>
<protein>
    <recommendedName>
        <fullName evidence="2">Actin cytoskeleton-regulatory complex protein SLA1</fullName>
    </recommendedName>
</protein>
<dbReference type="SUPFAM" id="SSF50044">
    <property type="entry name" value="SH3-domain"/>
    <property type="match status" value="3"/>
</dbReference>
<feature type="compositionally biased region" description="Basic and acidic residues" evidence="5">
    <location>
        <begin position="390"/>
        <end position="410"/>
    </location>
</feature>
<dbReference type="Pfam" id="PF00018">
    <property type="entry name" value="SH3_1"/>
    <property type="match status" value="2"/>
</dbReference>
<comment type="caution">
    <text evidence="7">The sequence shown here is derived from an EMBL/GenBank/DDBJ whole genome shotgun (WGS) entry which is preliminary data.</text>
</comment>
<feature type="region of interest" description="Disordered" evidence="5">
    <location>
        <begin position="765"/>
        <end position="799"/>
    </location>
</feature>
<feature type="compositionally biased region" description="Low complexity" evidence="5">
    <location>
        <begin position="984"/>
        <end position="993"/>
    </location>
</feature>
<evidence type="ECO:0000256" key="3">
    <source>
        <dbReference type="ARBA" id="ARBA00022443"/>
    </source>
</evidence>
<feature type="compositionally biased region" description="Low complexity" evidence="5">
    <location>
        <begin position="868"/>
        <end position="890"/>
    </location>
</feature>
<evidence type="ECO:0000313" key="8">
    <source>
        <dbReference type="Proteomes" id="UP001209540"/>
    </source>
</evidence>
<dbReference type="Gene3D" id="2.30.30.40">
    <property type="entry name" value="SH3 Domains"/>
    <property type="match status" value="3"/>
</dbReference>
<gene>
    <name evidence="7" type="ORF">BDA99DRAFT_511136</name>
</gene>
<evidence type="ECO:0000259" key="6">
    <source>
        <dbReference type="PROSITE" id="PS50002"/>
    </source>
</evidence>
<dbReference type="Pfam" id="PF03983">
    <property type="entry name" value="SHD1"/>
    <property type="match status" value="1"/>
</dbReference>
<dbReference type="InterPro" id="IPR056996">
    <property type="entry name" value="PH_SLA1"/>
</dbReference>
<dbReference type="Gene3D" id="1.10.150.50">
    <property type="entry name" value="Transcription Factor, Ets-1"/>
    <property type="match status" value="1"/>
</dbReference>
<feature type="compositionally biased region" description="Pro residues" evidence="5">
    <location>
        <begin position="941"/>
        <end position="963"/>
    </location>
</feature>